<comment type="caution">
    <text evidence="3">The sequence shown here is derived from an EMBL/GenBank/DDBJ whole genome shotgun (WGS) entry which is preliminary data.</text>
</comment>
<feature type="region of interest" description="Disordered" evidence="1">
    <location>
        <begin position="21"/>
        <end position="64"/>
    </location>
</feature>
<dbReference type="RefSeq" id="WP_379751766.1">
    <property type="nucleotide sequence ID" value="NZ_JBHSMR010000004.1"/>
</dbReference>
<feature type="compositionally biased region" description="Low complexity" evidence="1">
    <location>
        <begin position="25"/>
        <end position="44"/>
    </location>
</feature>
<evidence type="ECO:0000256" key="2">
    <source>
        <dbReference type="SAM" id="SignalP"/>
    </source>
</evidence>
<keyword evidence="2" id="KW-0732">Signal</keyword>
<evidence type="ECO:0000256" key="1">
    <source>
        <dbReference type="SAM" id="MobiDB-lite"/>
    </source>
</evidence>
<protein>
    <submittedName>
        <fullName evidence="3">Uncharacterized protein</fullName>
    </submittedName>
</protein>
<feature type="signal peptide" evidence="2">
    <location>
        <begin position="1"/>
        <end position="21"/>
    </location>
</feature>
<accession>A0ABW0MIN0</accession>
<feature type="chain" id="PRO_5046832055" evidence="2">
    <location>
        <begin position="22"/>
        <end position="95"/>
    </location>
</feature>
<evidence type="ECO:0000313" key="3">
    <source>
        <dbReference type="EMBL" id="MFC5477137.1"/>
    </source>
</evidence>
<gene>
    <name evidence="3" type="ORF">ACFPQ5_02980</name>
</gene>
<dbReference type="EMBL" id="JBHSMR010000004">
    <property type="protein sequence ID" value="MFC5477137.1"/>
    <property type="molecule type" value="Genomic_DNA"/>
</dbReference>
<sequence length="95" mass="9932">MKTVLLISFLMSCSLSQITSAQNTPAPAQPGMGMGMGMDKMPMPMKKDAAKPGMAMEGTPMGTDKQMATMQGALPVALVDPGIDVNASIFLIEEP</sequence>
<reference evidence="4" key="1">
    <citation type="journal article" date="2019" name="Int. J. Syst. Evol. Microbiol.">
        <title>The Global Catalogue of Microorganisms (GCM) 10K type strain sequencing project: providing services to taxonomists for standard genome sequencing and annotation.</title>
        <authorList>
            <consortium name="The Broad Institute Genomics Platform"/>
            <consortium name="The Broad Institute Genome Sequencing Center for Infectious Disease"/>
            <person name="Wu L."/>
            <person name="Ma J."/>
        </authorList>
    </citation>
    <scope>NUCLEOTIDE SEQUENCE [LARGE SCALE GENOMIC DNA]</scope>
    <source>
        <strain evidence="4">CCUG 43111</strain>
    </source>
</reference>
<organism evidence="3 4">
    <name type="scientific">Massilia suwonensis</name>
    <dbReference type="NCBI Taxonomy" id="648895"/>
    <lineage>
        <taxon>Bacteria</taxon>
        <taxon>Pseudomonadati</taxon>
        <taxon>Pseudomonadota</taxon>
        <taxon>Betaproteobacteria</taxon>
        <taxon>Burkholderiales</taxon>
        <taxon>Oxalobacteraceae</taxon>
        <taxon>Telluria group</taxon>
        <taxon>Massilia</taxon>
    </lineage>
</organism>
<keyword evidence="4" id="KW-1185">Reference proteome</keyword>
<dbReference type="Proteomes" id="UP001596101">
    <property type="component" value="Unassembled WGS sequence"/>
</dbReference>
<evidence type="ECO:0000313" key="4">
    <source>
        <dbReference type="Proteomes" id="UP001596101"/>
    </source>
</evidence>
<proteinExistence type="predicted"/>
<name>A0ABW0MIN0_9BURK</name>